<keyword evidence="2" id="KW-0805">Transcription regulation</keyword>
<dbReference type="GO" id="GO:0003677">
    <property type="term" value="F:DNA binding"/>
    <property type="evidence" value="ECO:0007669"/>
    <property type="project" value="UniProtKB-KW"/>
</dbReference>
<dbReference type="PANTHER" id="PTHR30419:SF30">
    <property type="entry name" value="LYSR FAMILY TRANSCRIPTIONAL REGULATOR"/>
    <property type="match status" value="1"/>
</dbReference>
<proteinExistence type="inferred from homology"/>
<sequence length="305" mass="33038">MPLTRFTLRQLEAFTSVAEMRSFSTAAGQMGLTVQAVSQLVAELEATVGFRLLERTTRRVELSSAGRDYLASAKTVLRHVGDAEMAANDVRNRASGLVRVGAPLVLASMALPQAISRYSRDRPKVVVRIRDVAVDRLVDAVSSGDVDIAVGPDRALGGAVAAQTLFDSPWVLWCAPSHPLASRKRVRWADLRNVPLVVTGRDHELGVERMRLNAPDEERVTPVEIVDNTTTAFGISAQGFAATLAPDYVGVLATAFGLVMLRVVEPETVRKVCLYRPLGRSLSPAAQDFADFLAMELKQQNVASS</sequence>
<dbReference type="PANTHER" id="PTHR30419">
    <property type="entry name" value="HTH-TYPE TRANSCRIPTIONAL REGULATOR YBHD"/>
    <property type="match status" value="1"/>
</dbReference>
<evidence type="ECO:0000259" key="5">
    <source>
        <dbReference type="PROSITE" id="PS50931"/>
    </source>
</evidence>
<dbReference type="PROSITE" id="PS50931">
    <property type="entry name" value="HTH_LYSR"/>
    <property type="match status" value="1"/>
</dbReference>
<gene>
    <name evidence="6" type="ordered locus">Vapar_5866</name>
</gene>
<feature type="domain" description="HTH lysR-type" evidence="5">
    <location>
        <begin position="6"/>
        <end position="63"/>
    </location>
</feature>
<comment type="similarity">
    <text evidence="1">Belongs to the LysR transcriptional regulatory family.</text>
</comment>
<dbReference type="GO" id="GO:0005829">
    <property type="term" value="C:cytosol"/>
    <property type="evidence" value="ECO:0007669"/>
    <property type="project" value="TreeGrafter"/>
</dbReference>
<dbReference type="STRING" id="543728.Vapar_5866"/>
<dbReference type="KEGG" id="vap:Vapar_5866"/>
<dbReference type="InterPro" id="IPR050950">
    <property type="entry name" value="HTH-type_LysR_regulators"/>
</dbReference>
<dbReference type="InterPro" id="IPR000847">
    <property type="entry name" value="LysR_HTH_N"/>
</dbReference>
<name>C5D0A7_VARPS</name>
<evidence type="ECO:0000256" key="4">
    <source>
        <dbReference type="ARBA" id="ARBA00023163"/>
    </source>
</evidence>
<dbReference type="FunFam" id="1.10.10.10:FF:000001">
    <property type="entry name" value="LysR family transcriptional regulator"/>
    <property type="match status" value="1"/>
</dbReference>
<dbReference type="GO" id="GO:0003700">
    <property type="term" value="F:DNA-binding transcription factor activity"/>
    <property type="evidence" value="ECO:0007669"/>
    <property type="project" value="InterPro"/>
</dbReference>
<dbReference type="SUPFAM" id="SSF46785">
    <property type="entry name" value="Winged helix' DNA-binding domain"/>
    <property type="match status" value="1"/>
</dbReference>
<keyword evidence="4" id="KW-0804">Transcription</keyword>
<keyword evidence="3" id="KW-0238">DNA-binding</keyword>
<reference evidence="6" key="1">
    <citation type="submission" date="2009-06" db="EMBL/GenBank/DDBJ databases">
        <title>Complete sequence of chromosome 2 of Variovorax paradoxus S110.</title>
        <authorList>
            <consortium name="US DOE Joint Genome Institute"/>
            <person name="Lucas S."/>
            <person name="Copeland A."/>
            <person name="Lapidus A."/>
            <person name="Glavina del Rio T."/>
            <person name="Tice H."/>
            <person name="Bruce D."/>
            <person name="Goodwin L."/>
            <person name="Pitluck S."/>
            <person name="Chertkov O."/>
            <person name="Brettin T."/>
            <person name="Detter J.C."/>
            <person name="Han C."/>
            <person name="Larimer F."/>
            <person name="Land M."/>
            <person name="Hauser L."/>
            <person name="Kyrpides N."/>
            <person name="Ovchinnikova G."/>
            <person name="Orwin P."/>
            <person name="Leadbetter J.R."/>
            <person name="Spain J.C."/>
            <person name="Han J.I."/>
        </authorList>
    </citation>
    <scope>NUCLEOTIDE SEQUENCE</scope>
    <source>
        <strain evidence="6">S110</strain>
    </source>
</reference>
<dbReference type="HOGENOM" id="CLU_039613_6_0_4"/>
<evidence type="ECO:0000313" key="6">
    <source>
        <dbReference type="EMBL" id="ACS22451.1"/>
    </source>
</evidence>
<dbReference type="SUPFAM" id="SSF53850">
    <property type="entry name" value="Periplasmic binding protein-like II"/>
    <property type="match status" value="1"/>
</dbReference>
<dbReference type="InterPro" id="IPR036390">
    <property type="entry name" value="WH_DNA-bd_sf"/>
</dbReference>
<evidence type="ECO:0000256" key="3">
    <source>
        <dbReference type="ARBA" id="ARBA00023125"/>
    </source>
</evidence>
<dbReference type="eggNOG" id="COG0583">
    <property type="taxonomic scope" value="Bacteria"/>
</dbReference>
<protein>
    <submittedName>
        <fullName evidence="6">Transcriptional regulator, LysR family</fullName>
    </submittedName>
</protein>
<accession>C5D0A7</accession>
<evidence type="ECO:0000256" key="2">
    <source>
        <dbReference type="ARBA" id="ARBA00023015"/>
    </source>
</evidence>
<dbReference type="OrthoDB" id="8675247at2"/>
<dbReference type="Gene3D" id="1.10.10.10">
    <property type="entry name" value="Winged helix-like DNA-binding domain superfamily/Winged helix DNA-binding domain"/>
    <property type="match status" value="1"/>
</dbReference>
<dbReference type="EMBL" id="CP001636">
    <property type="protein sequence ID" value="ACS22451.1"/>
    <property type="molecule type" value="Genomic_DNA"/>
</dbReference>
<dbReference type="InterPro" id="IPR036388">
    <property type="entry name" value="WH-like_DNA-bd_sf"/>
</dbReference>
<dbReference type="InterPro" id="IPR005119">
    <property type="entry name" value="LysR_subst-bd"/>
</dbReference>
<dbReference type="Pfam" id="PF03466">
    <property type="entry name" value="LysR_substrate"/>
    <property type="match status" value="1"/>
</dbReference>
<evidence type="ECO:0000256" key="1">
    <source>
        <dbReference type="ARBA" id="ARBA00009437"/>
    </source>
</evidence>
<dbReference type="Pfam" id="PF00126">
    <property type="entry name" value="HTH_1"/>
    <property type="match status" value="1"/>
</dbReference>
<dbReference type="AlphaFoldDB" id="C5D0A7"/>
<organism evidence="6">
    <name type="scientific">Variovorax paradoxus (strain S110)</name>
    <dbReference type="NCBI Taxonomy" id="543728"/>
    <lineage>
        <taxon>Bacteria</taxon>
        <taxon>Pseudomonadati</taxon>
        <taxon>Pseudomonadota</taxon>
        <taxon>Betaproteobacteria</taxon>
        <taxon>Burkholderiales</taxon>
        <taxon>Comamonadaceae</taxon>
        <taxon>Variovorax</taxon>
    </lineage>
</organism>
<dbReference type="Gene3D" id="3.40.190.290">
    <property type="match status" value="1"/>
</dbReference>